<keyword evidence="2" id="KW-0378">Hydrolase</keyword>
<evidence type="ECO:0000259" key="1">
    <source>
        <dbReference type="Pfam" id="PF00561"/>
    </source>
</evidence>
<name>A0A3R8NYE3_9PSEU</name>
<keyword evidence="3" id="KW-1185">Reference proteome</keyword>
<reference evidence="2 3" key="1">
    <citation type="submission" date="2018-11" db="EMBL/GenBank/DDBJ databases">
        <title>Saccharopolyspora rhizosphaerae sp. nov., an actinomycete isolated from rhizosphere soil in Thailand.</title>
        <authorList>
            <person name="Intra B."/>
            <person name="Euanorasetr J."/>
            <person name="Take A."/>
            <person name="Inahashi Y."/>
            <person name="Mori M."/>
            <person name="Panbangred W."/>
            <person name="Matsumoto A."/>
        </authorList>
    </citation>
    <scope>NUCLEOTIDE SEQUENCE [LARGE SCALE GENOMIC DNA]</scope>
    <source>
        <strain evidence="2 3">H219</strain>
    </source>
</reference>
<dbReference type="InterPro" id="IPR050228">
    <property type="entry name" value="Carboxylesterase_BioH"/>
</dbReference>
<comment type="caution">
    <text evidence="2">The sequence shown here is derived from an EMBL/GenBank/DDBJ whole genome shotgun (WGS) entry which is preliminary data.</text>
</comment>
<dbReference type="AlphaFoldDB" id="A0A3R8NYE3"/>
<feature type="domain" description="AB hydrolase-1" evidence="1">
    <location>
        <begin position="35"/>
        <end position="284"/>
    </location>
</feature>
<dbReference type="OrthoDB" id="5422338at2"/>
<organism evidence="2 3">
    <name type="scientific">Saccharopolyspora rhizosphaerae</name>
    <dbReference type="NCBI Taxonomy" id="2492662"/>
    <lineage>
        <taxon>Bacteria</taxon>
        <taxon>Bacillati</taxon>
        <taxon>Actinomycetota</taxon>
        <taxon>Actinomycetes</taxon>
        <taxon>Pseudonocardiales</taxon>
        <taxon>Pseudonocardiaceae</taxon>
        <taxon>Saccharopolyspora</taxon>
    </lineage>
</organism>
<dbReference type="Gene3D" id="3.40.50.1820">
    <property type="entry name" value="alpha/beta hydrolase"/>
    <property type="match status" value="1"/>
</dbReference>
<dbReference type="SUPFAM" id="SSF53474">
    <property type="entry name" value="alpha/beta-Hydrolases"/>
    <property type="match status" value="1"/>
</dbReference>
<gene>
    <name evidence="2" type="ORF">EIL87_16390</name>
</gene>
<dbReference type="InterPro" id="IPR029058">
    <property type="entry name" value="AB_hydrolase_fold"/>
</dbReference>
<dbReference type="EMBL" id="RSAA01000015">
    <property type="protein sequence ID" value="RRO15598.1"/>
    <property type="molecule type" value="Genomic_DNA"/>
</dbReference>
<dbReference type="Pfam" id="PF00561">
    <property type="entry name" value="Abhydrolase_1"/>
    <property type="match status" value="1"/>
</dbReference>
<dbReference type="InterPro" id="IPR000073">
    <property type="entry name" value="AB_hydrolase_1"/>
</dbReference>
<dbReference type="Proteomes" id="UP000274515">
    <property type="component" value="Unassembled WGS sequence"/>
</dbReference>
<protein>
    <submittedName>
        <fullName evidence="2">Alpha/beta hydrolase</fullName>
    </submittedName>
</protein>
<dbReference type="PANTHER" id="PTHR43194">
    <property type="entry name" value="HYDROLASE ALPHA/BETA FOLD FAMILY"/>
    <property type="match status" value="1"/>
</dbReference>
<dbReference type="RefSeq" id="WP_125091395.1">
    <property type="nucleotide sequence ID" value="NZ_RSAA01000015.1"/>
</dbReference>
<accession>A0A3R8NYE3</accession>
<proteinExistence type="predicted"/>
<evidence type="ECO:0000313" key="2">
    <source>
        <dbReference type="EMBL" id="RRO15598.1"/>
    </source>
</evidence>
<sequence length="296" mass="31189">MDVQTTVPAAEFTASDGARLALIDEGPEDAPVTAVFVHGWTLSKHTWDRVAAGLPAAAGRHVRTLRFDLRGHGDSRPAGPGDATIRRCADDLAELLAARVPEGPIVLAGHSMGGMTIMALAEQHPKVFDRVRGVALVATSSGDLAAPGFGLPPRAAAAFNAGERALRRCLAASKGQRVSGGSAWLRPGVRWLLFGEDPEPDDVAATASWLAGCHPVNMASYRESLAAHERVEALARLDGIPTLVFAGLADRLTPRDHADTIAAALPGAHLYLYPGAGHMLPLERTHELTTRLATLL</sequence>
<dbReference type="PANTHER" id="PTHR43194:SF2">
    <property type="entry name" value="PEROXISOMAL MEMBRANE PROTEIN LPX1"/>
    <property type="match status" value="1"/>
</dbReference>
<evidence type="ECO:0000313" key="3">
    <source>
        <dbReference type="Proteomes" id="UP000274515"/>
    </source>
</evidence>
<dbReference type="GO" id="GO:0016787">
    <property type="term" value="F:hydrolase activity"/>
    <property type="evidence" value="ECO:0007669"/>
    <property type="project" value="UniProtKB-KW"/>
</dbReference>